<comment type="similarity">
    <text evidence="1">Belongs to the AHA1 family.</text>
</comment>
<feature type="domain" description="Activator of Hsp90 ATPase homologue 1/2-like C-terminal" evidence="2">
    <location>
        <begin position="37"/>
        <end position="170"/>
    </location>
</feature>
<dbReference type="Gene3D" id="3.30.530.20">
    <property type="match status" value="1"/>
</dbReference>
<dbReference type="Pfam" id="PF08327">
    <property type="entry name" value="AHSA1"/>
    <property type="match status" value="1"/>
</dbReference>
<dbReference type="KEGG" id="kpd:CW740_10630"/>
<dbReference type="AlphaFoldDB" id="A0A2K9A773"/>
<sequence length="186" mass="20947">MKVLKYGFIFIGTLFMVLVAIGIFKRNFESNSSVTIDAPVEQVFAVYNNPLLLNHWVAEFHSIENISGSLNEVGSQWQMNYQSAEGTPIKMQHTLTSYIANQQVGYDYSNEWLTGTTLVTFEGSDNESTIVTMNQQYSGKGIVQNAILFLIQGSIEEVNQSNLEQLKKLIESTHPDKLQDDDEIVL</sequence>
<reference evidence="3 4" key="1">
    <citation type="submission" date="2017-12" db="EMBL/GenBank/DDBJ databases">
        <title>Kangiella profundi FT102 completed genome.</title>
        <authorList>
            <person name="Xu J."/>
            <person name="Wang J."/>
            <person name="Lu Y."/>
        </authorList>
    </citation>
    <scope>NUCLEOTIDE SEQUENCE [LARGE SCALE GENOMIC DNA]</scope>
    <source>
        <strain evidence="3 4">FT102</strain>
    </source>
</reference>
<evidence type="ECO:0000313" key="4">
    <source>
        <dbReference type="Proteomes" id="UP000232693"/>
    </source>
</evidence>
<dbReference type="EMBL" id="CP025120">
    <property type="protein sequence ID" value="AUD79675.1"/>
    <property type="molecule type" value="Genomic_DNA"/>
</dbReference>
<gene>
    <name evidence="3" type="ORF">CW740_10630</name>
</gene>
<dbReference type="InterPro" id="IPR023393">
    <property type="entry name" value="START-like_dom_sf"/>
</dbReference>
<keyword evidence="4" id="KW-1185">Reference proteome</keyword>
<organism evidence="3 4">
    <name type="scientific">Kangiella profundi</name>
    <dbReference type="NCBI Taxonomy" id="1561924"/>
    <lineage>
        <taxon>Bacteria</taxon>
        <taxon>Pseudomonadati</taxon>
        <taxon>Pseudomonadota</taxon>
        <taxon>Gammaproteobacteria</taxon>
        <taxon>Kangiellales</taxon>
        <taxon>Kangiellaceae</taxon>
        <taxon>Kangiella</taxon>
    </lineage>
</organism>
<protein>
    <submittedName>
        <fullName evidence="3">SRPBCC family protein</fullName>
    </submittedName>
</protein>
<dbReference type="Proteomes" id="UP000232693">
    <property type="component" value="Chromosome"/>
</dbReference>
<evidence type="ECO:0000259" key="2">
    <source>
        <dbReference type="Pfam" id="PF08327"/>
    </source>
</evidence>
<accession>A0A2K9A773</accession>
<dbReference type="InterPro" id="IPR013538">
    <property type="entry name" value="ASHA1/2-like_C"/>
</dbReference>
<dbReference type="SUPFAM" id="SSF55961">
    <property type="entry name" value="Bet v1-like"/>
    <property type="match status" value="1"/>
</dbReference>
<dbReference type="RefSeq" id="WP_106647474.1">
    <property type="nucleotide sequence ID" value="NZ_BMGO01000001.1"/>
</dbReference>
<proteinExistence type="inferred from homology"/>
<evidence type="ECO:0000313" key="3">
    <source>
        <dbReference type="EMBL" id="AUD79675.1"/>
    </source>
</evidence>
<name>A0A2K9A773_9GAMM</name>
<evidence type="ECO:0000256" key="1">
    <source>
        <dbReference type="ARBA" id="ARBA00006817"/>
    </source>
</evidence>
<dbReference type="OrthoDB" id="6193565at2"/>